<name>A0A671S197_9TELE</name>
<dbReference type="AlphaFoldDB" id="A0A671S197"/>
<protein>
    <submittedName>
        <fullName evidence="1">Uncharacterized protein</fullName>
    </submittedName>
</protein>
<dbReference type="Gene3D" id="3.60.10.10">
    <property type="entry name" value="Endonuclease/exonuclease/phosphatase"/>
    <property type="match status" value="1"/>
</dbReference>
<accession>A0A671S197</accession>
<reference evidence="1" key="2">
    <citation type="submission" date="2025-09" db="UniProtKB">
        <authorList>
            <consortium name="Ensembl"/>
        </authorList>
    </citation>
    <scope>IDENTIFICATION</scope>
</reference>
<sequence>MFCCSKLEFSIFIEGRVVAILLHKHFLFKLEKNIKDKEGRYVFVLGYLYGEMVTLGSVYAPNSFQIKFFASLLRDLASCSSPFTVLGGDCIMDADLDRKPLLPLESRADGSLCFQIALVVLWCHTTIGAQLQVE</sequence>
<reference evidence="1" key="1">
    <citation type="submission" date="2025-08" db="UniProtKB">
        <authorList>
            <consortium name="Ensembl"/>
        </authorList>
    </citation>
    <scope>IDENTIFICATION</scope>
</reference>
<dbReference type="InterPro" id="IPR036691">
    <property type="entry name" value="Endo/exonu/phosph_ase_sf"/>
</dbReference>
<evidence type="ECO:0000313" key="2">
    <source>
        <dbReference type="Proteomes" id="UP000472260"/>
    </source>
</evidence>
<keyword evidence="2" id="KW-1185">Reference proteome</keyword>
<dbReference type="Proteomes" id="UP000472260">
    <property type="component" value="Unassembled WGS sequence"/>
</dbReference>
<evidence type="ECO:0000313" key="1">
    <source>
        <dbReference type="Ensembl" id="ENSSANP00000089755.1"/>
    </source>
</evidence>
<proteinExistence type="predicted"/>
<dbReference type="Ensembl" id="ENSSANT00000095344.1">
    <property type="protein sequence ID" value="ENSSANP00000089755.1"/>
    <property type="gene ID" value="ENSSANG00000044408.1"/>
</dbReference>
<organism evidence="1 2">
    <name type="scientific">Sinocyclocheilus anshuiensis</name>
    <dbReference type="NCBI Taxonomy" id="1608454"/>
    <lineage>
        <taxon>Eukaryota</taxon>
        <taxon>Metazoa</taxon>
        <taxon>Chordata</taxon>
        <taxon>Craniata</taxon>
        <taxon>Vertebrata</taxon>
        <taxon>Euteleostomi</taxon>
        <taxon>Actinopterygii</taxon>
        <taxon>Neopterygii</taxon>
        <taxon>Teleostei</taxon>
        <taxon>Ostariophysi</taxon>
        <taxon>Cypriniformes</taxon>
        <taxon>Cyprinidae</taxon>
        <taxon>Cyprininae</taxon>
        <taxon>Sinocyclocheilus</taxon>
    </lineage>
</organism>